<dbReference type="PROSITE" id="PS50043">
    <property type="entry name" value="HTH_LUXR_2"/>
    <property type="match status" value="1"/>
</dbReference>
<evidence type="ECO:0000259" key="4">
    <source>
        <dbReference type="PROSITE" id="PS50043"/>
    </source>
</evidence>
<feature type="domain" description="HTH luxR-type" evidence="4">
    <location>
        <begin position="880"/>
        <end position="948"/>
    </location>
</feature>
<dbReference type="RefSeq" id="WP_345428722.1">
    <property type="nucleotide sequence ID" value="NZ_BAABHK010000001.1"/>
</dbReference>
<keyword evidence="2" id="KW-0067">ATP-binding</keyword>
<evidence type="ECO:0000256" key="3">
    <source>
        <dbReference type="SAM" id="MobiDB-lite"/>
    </source>
</evidence>
<evidence type="ECO:0000256" key="2">
    <source>
        <dbReference type="ARBA" id="ARBA00022840"/>
    </source>
</evidence>
<dbReference type="PRINTS" id="PR00038">
    <property type="entry name" value="HTHLUXR"/>
</dbReference>
<accession>A0ABP8TZM2</accession>
<comment type="caution">
    <text evidence="5">The sequence shown here is derived from an EMBL/GenBank/DDBJ whole genome shotgun (WGS) entry which is preliminary data.</text>
</comment>
<dbReference type="InterPro" id="IPR041664">
    <property type="entry name" value="AAA_16"/>
</dbReference>
<dbReference type="InterPro" id="IPR016032">
    <property type="entry name" value="Sig_transdc_resp-reg_C-effctor"/>
</dbReference>
<dbReference type="EMBL" id="BAABHK010000001">
    <property type="protein sequence ID" value="GAA4620380.1"/>
    <property type="molecule type" value="Genomic_DNA"/>
</dbReference>
<dbReference type="CDD" id="cd06170">
    <property type="entry name" value="LuxR_C_like"/>
    <property type="match status" value="1"/>
</dbReference>
<dbReference type="InterPro" id="IPR036388">
    <property type="entry name" value="WH-like_DNA-bd_sf"/>
</dbReference>
<keyword evidence="6" id="KW-1185">Reference proteome</keyword>
<evidence type="ECO:0000256" key="1">
    <source>
        <dbReference type="ARBA" id="ARBA00022741"/>
    </source>
</evidence>
<dbReference type="SUPFAM" id="SSF52540">
    <property type="entry name" value="P-loop containing nucleoside triphosphate hydrolases"/>
    <property type="match status" value="1"/>
</dbReference>
<dbReference type="InterPro" id="IPR000792">
    <property type="entry name" value="Tscrpt_reg_LuxR_C"/>
</dbReference>
<feature type="region of interest" description="Disordered" evidence="3">
    <location>
        <begin position="574"/>
        <end position="593"/>
    </location>
</feature>
<protein>
    <submittedName>
        <fullName evidence="5">LuxR family transcriptional regulator</fullName>
    </submittedName>
</protein>
<reference evidence="6" key="1">
    <citation type="journal article" date="2019" name="Int. J. Syst. Evol. Microbiol.">
        <title>The Global Catalogue of Microorganisms (GCM) 10K type strain sequencing project: providing services to taxonomists for standard genome sequencing and annotation.</title>
        <authorList>
            <consortium name="The Broad Institute Genomics Platform"/>
            <consortium name="The Broad Institute Genome Sequencing Center for Infectious Disease"/>
            <person name="Wu L."/>
            <person name="Ma J."/>
        </authorList>
    </citation>
    <scope>NUCLEOTIDE SEQUENCE [LARGE SCALE GENOMIC DNA]</scope>
    <source>
        <strain evidence="6">JCM 17939</strain>
    </source>
</reference>
<dbReference type="Proteomes" id="UP001501442">
    <property type="component" value="Unassembled WGS sequence"/>
</dbReference>
<dbReference type="SMART" id="SM00421">
    <property type="entry name" value="HTH_LUXR"/>
    <property type="match status" value="1"/>
</dbReference>
<sequence>MSGQSAITLAPEGHDVLVGRQAEHGYLARMLDDVRRGNGRSAVVSGEPGIGKTALLDHLCRRTGDTLILRAAGVPAEQGFAYAALHHLLGAFLDRADTLVEPLRMALRVAFGVDAGEPPDPLAVSQGTLALLRALSAERPVVCVVDDQHWLDEASTRALSLVSRRLDRDKVGLLFAATAPARALTALPEIRVRGLSASHAGELLDAVLVGPVDPAVRRRMVAEADGNPSTLLQMAAAFGPFGPFDGPASRATAQSQQLEAAYRARLERLPERSRHLVQLAAVDPVGEPGRLWAAAALLGLDRERLATAVEQGFIVVGSSVYFGHPLARAAAFRMMSPAERRAAHAALAAVTDVDTDPDRRAWHRAEAADSPDEAVAHDLDRFAGRARRRGGLAAAAAFRRKAAALTPDKRRQAVRLISAAEAAREAGALDTALDLLELIDEAVVDERLTPRLLRLRCRIAWAQQRPTDAVRDLLACAGQLAADDPGQGREVCLEALVGTIWTAGPDRLSEVAGATFAIAPADAPDAIPTRVATVAAPSLADDTVAVLLNGLRALAVEGYAAAAPELRRAMDLLAADPDGSTGPGGSPGPDPAVPSPATLYATLLLPVALWDAEAWPRLIDKVLAHARGNGALGILACALDSLAVCQMWTGDLAAAGAALDQACRLHAATTGAVNPYNRTMLAAWRGDEARTLQLAAEARSAPGPTSFAQLVLTDYAEAVLCNGTGRFEQAHAATCGLLDTHPPTLGALVASELADAASRCGAVADLRRLETWLLVRVRATPGPWVVGIAERVQALLSTGDEAETHYQASIEQLRRTGSRTELARSELLYGEWLRRRGRRGSARQVLREAYHRFRAIGAGAFAERSARELRATGDPSVREVTADYGRLTAQEAQIAALAGEGLTNPEIGARLFISSRTVQHHLRHVFQKLGITSRTQLPEPTRVAFDGALGG</sequence>
<dbReference type="Pfam" id="PF13191">
    <property type="entry name" value="AAA_16"/>
    <property type="match status" value="1"/>
</dbReference>
<dbReference type="PANTHER" id="PTHR16305">
    <property type="entry name" value="TESTICULAR SOLUBLE ADENYLYL CYCLASE"/>
    <property type="match status" value="1"/>
</dbReference>
<organism evidence="5 6">
    <name type="scientific">Actinoallomurus vinaceus</name>
    <dbReference type="NCBI Taxonomy" id="1080074"/>
    <lineage>
        <taxon>Bacteria</taxon>
        <taxon>Bacillati</taxon>
        <taxon>Actinomycetota</taxon>
        <taxon>Actinomycetes</taxon>
        <taxon>Streptosporangiales</taxon>
        <taxon>Thermomonosporaceae</taxon>
        <taxon>Actinoallomurus</taxon>
    </lineage>
</organism>
<dbReference type="PANTHER" id="PTHR16305:SF35">
    <property type="entry name" value="TRANSCRIPTIONAL ACTIVATOR DOMAIN"/>
    <property type="match status" value="1"/>
</dbReference>
<dbReference type="Gene3D" id="1.10.10.10">
    <property type="entry name" value="Winged helix-like DNA-binding domain superfamily/Winged helix DNA-binding domain"/>
    <property type="match status" value="1"/>
</dbReference>
<dbReference type="Gene3D" id="3.40.50.300">
    <property type="entry name" value="P-loop containing nucleotide triphosphate hydrolases"/>
    <property type="match status" value="1"/>
</dbReference>
<name>A0ABP8TZM2_9ACTN</name>
<dbReference type="InterPro" id="IPR027417">
    <property type="entry name" value="P-loop_NTPase"/>
</dbReference>
<dbReference type="SUPFAM" id="SSF46894">
    <property type="entry name" value="C-terminal effector domain of the bipartite response regulators"/>
    <property type="match status" value="1"/>
</dbReference>
<evidence type="ECO:0000313" key="5">
    <source>
        <dbReference type="EMBL" id="GAA4620380.1"/>
    </source>
</evidence>
<gene>
    <name evidence="5" type="ORF">GCM10023196_004130</name>
</gene>
<proteinExistence type="predicted"/>
<keyword evidence="1" id="KW-0547">Nucleotide-binding</keyword>
<evidence type="ECO:0000313" key="6">
    <source>
        <dbReference type="Proteomes" id="UP001501442"/>
    </source>
</evidence>
<dbReference type="Pfam" id="PF00196">
    <property type="entry name" value="GerE"/>
    <property type="match status" value="1"/>
</dbReference>
<dbReference type="PROSITE" id="PS00622">
    <property type="entry name" value="HTH_LUXR_1"/>
    <property type="match status" value="1"/>
</dbReference>